<protein>
    <recommendedName>
        <fullName evidence="2">Polysaccharide biosynthesis enzyme WcbI domain-containing protein</fullName>
    </recommendedName>
</protein>
<dbReference type="Pfam" id="PF18588">
    <property type="entry name" value="WcbI"/>
    <property type="match status" value="1"/>
</dbReference>
<organism evidence="3 4">
    <name type="scientific">Corynebacterium gallinarum</name>
    <dbReference type="NCBI Taxonomy" id="2762214"/>
    <lineage>
        <taxon>Bacteria</taxon>
        <taxon>Bacillati</taxon>
        <taxon>Actinomycetota</taxon>
        <taxon>Actinomycetes</taxon>
        <taxon>Mycobacteriales</taxon>
        <taxon>Corynebacteriaceae</taxon>
        <taxon>Corynebacterium</taxon>
    </lineage>
</organism>
<keyword evidence="4" id="KW-1185">Reference proteome</keyword>
<feature type="region of interest" description="Disordered" evidence="1">
    <location>
        <begin position="1"/>
        <end position="21"/>
    </location>
</feature>
<gene>
    <name evidence="3" type="ORF">H9627_12265</name>
</gene>
<sequence>MNTAALSPEPNEPATSVPDPRRLHYGEFYQLRAPVRAHEVPTVAVVGNCQAESLRILLDSTGAVNSFRIPAIHEWTAEDVELMGDVLAATDVLVMQPVRDDYRGLPCGTDQLAALLPAGARVVRYPVLRFDGLMPYHAIIRSPADPSLNPPVVPYHDLRILIAASRGLDTPVEATPPDETLRELAALSIAELRTREQDHTTVVVSDHLETTPVWHTINHPDNSTLIHMAHRVLEAIGVDGEVRDPGRELLGNLDAPVDPQAARALGVQVEGRDTWCPAPAADIEQAQLGFYREHPEVVDAGLKRHARRLQLLGLM</sequence>
<evidence type="ECO:0000313" key="4">
    <source>
        <dbReference type="Proteomes" id="UP000650224"/>
    </source>
</evidence>
<name>A0A8I0HRV0_9CORY</name>
<dbReference type="InterPro" id="IPR041307">
    <property type="entry name" value="WcbI"/>
</dbReference>
<dbReference type="EMBL" id="JACSPR010000010">
    <property type="protein sequence ID" value="MBD8031080.1"/>
    <property type="molecule type" value="Genomic_DNA"/>
</dbReference>
<dbReference type="Gene3D" id="3.40.50.12080">
    <property type="match status" value="2"/>
</dbReference>
<evidence type="ECO:0000259" key="2">
    <source>
        <dbReference type="Pfam" id="PF18588"/>
    </source>
</evidence>
<reference evidence="3 4" key="1">
    <citation type="submission" date="2020-08" db="EMBL/GenBank/DDBJ databases">
        <title>A Genomic Blueprint of the Chicken Gut Microbiome.</title>
        <authorList>
            <person name="Gilroy R."/>
            <person name="Ravi A."/>
            <person name="Getino M."/>
            <person name="Pursley I."/>
            <person name="Horton D.L."/>
            <person name="Alikhan N.-F."/>
            <person name="Baker D."/>
            <person name="Gharbi K."/>
            <person name="Hall N."/>
            <person name="Watson M."/>
            <person name="Adriaenssens E.M."/>
            <person name="Foster-Nyarko E."/>
            <person name="Jarju S."/>
            <person name="Secka A."/>
            <person name="Antonio M."/>
            <person name="Oren A."/>
            <person name="Chaudhuri R."/>
            <person name="La Ragione R.M."/>
            <person name="Hildebrand F."/>
            <person name="Pallen M.J."/>
        </authorList>
    </citation>
    <scope>NUCLEOTIDE SEQUENCE [LARGE SCALE GENOMIC DNA]</scope>
    <source>
        <strain evidence="3 4">Sa1YVA5</strain>
    </source>
</reference>
<proteinExistence type="predicted"/>
<feature type="domain" description="Polysaccharide biosynthesis enzyme WcbI" evidence="2">
    <location>
        <begin position="43"/>
        <end position="240"/>
    </location>
</feature>
<dbReference type="Proteomes" id="UP000650224">
    <property type="component" value="Unassembled WGS sequence"/>
</dbReference>
<dbReference type="AlphaFoldDB" id="A0A8I0HRV0"/>
<evidence type="ECO:0000313" key="3">
    <source>
        <dbReference type="EMBL" id="MBD8031080.1"/>
    </source>
</evidence>
<comment type="caution">
    <text evidence="3">The sequence shown here is derived from an EMBL/GenBank/DDBJ whole genome shotgun (WGS) entry which is preliminary data.</text>
</comment>
<evidence type="ECO:0000256" key="1">
    <source>
        <dbReference type="SAM" id="MobiDB-lite"/>
    </source>
</evidence>
<accession>A0A8I0HRV0</accession>